<keyword evidence="10 13" id="KW-0143">Chaperone</keyword>
<evidence type="ECO:0000256" key="3">
    <source>
        <dbReference type="ARBA" id="ARBA00011245"/>
    </source>
</evidence>
<keyword evidence="8 13" id="KW-0472">Membrane</keyword>
<dbReference type="SUPFAM" id="SSF89392">
    <property type="entry name" value="Prokaryotic lipoproteins and lipoprotein localization factors"/>
    <property type="match status" value="1"/>
</dbReference>
<dbReference type="CDD" id="cd16326">
    <property type="entry name" value="LolB"/>
    <property type="match status" value="1"/>
</dbReference>
<organism evidence="14 15">
    <name type="scientific">Vibrio metschnikovii</name>
    <dbReference type="NCBI Taxonomy" id="28172"/>
    <lineage>
        <taxon>Bacteria</taxon>
        <taxon>Pseudomonadati</taxon>
        <taxon>Pseudomonadota</taxon>
        <taxon>Gammaproteobacteria</taxon>
        <taxon>Vibrionales</taxon>
        <taxon>Vibrionaceae</taxon>
        <taxon>Vibrio</taxon>
    </lineage>
</organism>
<dbReference type="GO" id="GO:0044874">
    <property type="term" value="P:lipoprotein localization to outer membrane"/>
    <property type="evidence" value="ECO:0007669"/>
    <property type="project" value="UniProtKB-UniRule"/>
</dbReference>
<keyword evidence="6" id="KW-0732">Signal</keyword>
<dbReference type="Gene3D" id="2.50.20.10">
    <property type="entry name" value="Lipoprotein localisation LolA/LolB/LppX"/>
    <property type="match status" value="1"/>
</dbReference>
<dbReference type="InterPro" id="IPR004565">
    <property type="entry name" value="OM_lipoprot_LolB"/>
</dbReference>
<dbReference type="GO" id="GO:0015031">
    <property type="term" value="P:protein transport"/>
    <property type="evidence" value="ECO:0007669"/>
    <property type="project" value="UniProtKB-KW"/>
</dbReference>
<evidence type="ECO:0000256" key="9">
    <source>
        <dbReference type="ARBA" id="ARBA00023139"/>
    </source>
</evidence>
<dbReference type="HAMAP" id="MF_00233">
    <property type="entry name" value="LolB"/>
    <property type="match status" value="1"/>
</dbReference>
<reference evidence="14" key="1">
    <citation type="submission" date="2020-08" db="EMBL/GenBank/DDBJ databases">
        <title>Genome Sequencing and Pan-Genome Analysis of Migratory bird Vibrio Strains, Inner Mongolia.</title>
        <authorList>
            <person name="Zheng L."/>
        </authorList>
    </citation>
    <scope>NUCLEOTIDE SEQUENCE</scope>
    <source>
        <strain evidence="14">M13F</strain>
    </source>
</reference>
<proteinExistence type="inferred from homology"/>
<evidence type="ECO:0000313" key="14">
    <source>
        <dbReference type="EMBL" id="MBC5852878.1"/>
    </source>
</evidence>
<comment type="caution">
    <text evidence="14">The sequence shown here is derived from an EMBL/GenBank/DDBJ whole genome shotgun (WGS) entry which is preliminary data.</text>
</comment>
<dbReference type="GO" id="GO:0009279">
    <property type="term" value="C:cell outer membrane"/>
    <property type="evidence" value="ECO:0007669"/>
    <property type="project" value="UniProtKB-SubCell"/>
</dbReference>
<dbReference type="EMBL" id="JACRUP010000020">
    <property type="protein sequence ID" value="MBC5852878.1"/>
    <property type="molecule type" value="Genomic_DNA"/>
</dbReference>
<dbReference type="AlphaFoldDB" id="A0A9X0RCU2"/>
<evidence type="ECO:0000256" key="13">
    <source>
        <dbReference type="HAMAP-Rule" id="MF_00233"/>
    </source>
</evidence>
<evidence type="ECO:0000256" key="12">
    <source>
        <dbReference type="ARBA" id="ARBA00023288"/>
    </source>
</evidence>
<name>A0A9X0RCU2_VIBME</name>
<comment type="subcellular location">
    <subcellularLocation>
        <location evidence="1">Cell outer membrane</location>
        <topology evidence="1">Lipid-anchor</topology>
    </subcellularLocation>
</comment>
<comment type="subunit">
    <text evidence="3 13">Monomer.</text>
</comment>
<dbReference type="Proteomes" id="UP000615796">
    <property type="component" value="Unassembled WGS sequence"/>
</dbReference>
<evidence type="ECO:0000256" key="8">
    <source>
        <dbReference type="ARBA" id="ARBA00023136"/>
    </source>
</evidence>
<evidence type="ECO:0000256" key="7">
    <source>
        <dbReference type="ARBA" id="ARBA00022927"/>
    </source>
</evidence>
<dbReference type="RefSeq" id="WP_186463395.1">
    <property type="nucleotide sequence ID" value="NZ_JACNMI010000004.1"/>
</dbReference>
<evidence type="ECO:0000256" key="11">
    <source>
        <dbReference type="ARBA" id="ARBA00023237"/>
    </source>
</evidence>
<protein>
    <recommendedName>
        <fullName evidence="4 13">Outer-membrane lipoprotein LolB</fullName>
    </recommendedName>
</protein>
<dbReference type="Pfam" id="PF03550">
    <property type="entry name" value="LolB"/>
    <property type="match status" value="1"/>
</dbReference>
<evidence type="ECO:0000313" key="15">
    <source>
        <dbReference type="Proteomes" id="UP000615796"/>
    </source>
</evidence>
<evidence type="ECO:0000256" key="4">
    <source>
        <dbReference type="ARBA" id="ARBA00016202"/>
    </source>
</evidence>
<dbReference type="NCBIfam" id="TIGR00548">
    <property type="entry name" value="lolB"/>
    <property type="match status" value="1"/>
</dbReference>
<sequence length="205" mass="23496">MIISPPRIFLIITLLLGLWGCSSIPDPISDVEWQSHQARLKTITQFQLVGKLAYIDPNQRQSLNFQWQISPQQTQLRLTTFLGQTVLNLSIDQQGAQVITHDDNVYRADSAEQLIASLTGLTLPIELLQAWIVGLPTQADHFELNSNNTLARLQKNQGLSRWTVDYHRYREYLWQDKPLPLPDRVLLTQQDTSINLVISKWTLTP</sequence>
<comment type="function">
    <text evidence="13">Plays a critical role in the incorporation of lipoproteins in the outer membrane after they are released by the LolA protein.</text>
</comment>
<keyword evidence="9" id="KW-0564">Palmitate</keyword>
<evidence type="ECO:0000256" key="10">
    <source>
        <dbReference type="ARBA" id="ARBA00023186"/>
    </source>
</evidence>
<accession>A0A9X0RCU2</accession>
<evidence type="ECO:0000256" key="5">
    <source>
        <dbReference type="ARBA" id="ARBA00022448"/>
    </source>
</evidence>
<keyword evidence="5 13" id="KW-0813">Transport</keyword>
<dbReference type="InterPro" id="IPR029046">
    <property type="entry name" value="LolA/LolB/LppX"/>
</dbReference>
<evidence type="ECO:0000256" key="2">
    <source>
        <dbReference type="ARBA" id="ARBA00009696"/>
    </source>
</evidence>
<evidence type="ECO:0000256" key="6">
    <source>
        <dbReference type="ARBA" id="ARBA00022729"/>
    </source>
</evidence>
<keyword evidence="12 14" id="KW-0449">Lipoprotein</keyword>
<keyword evidence="7 13" id="KW-0653">Protein transport</keyword>
<keyword evidence="15" id="KW-1185">Reference proteome</keyword>
<gene>
    <name evidence="13 14" type="primary">lolB</name>
    <name evidence="14" type="ORF">H8Q88_18430</name>
</gene>
<keyword evidence="11 13" id="KW-0998">Cell outer membrane</keyword>
<comment type="similarity">
    <text evidence="2 13">Belongs to the LolB family.</text>
</comment>
<evidence type="ECO:0000256" key="1">
    <source>
        <dbReference type="ARBA" id="ARBA00004459"/>
    </source>
</evidence>